<proteinExistence type="predicted"/>
<keyword evidence="1" id="KW-0812">Transmembrane</keyword>
<reference evidence="2" key="1">
    <citation type="submission" date="2020-10" db="EMBL/GenBank/DDBJ databases">
        <authorList>
            <person name="Gilroy R."/>
        </authorList>
    </citation>
    <scope>NUCLEOTIDE SEQUENCE</scope>
    <source>
        <strain evidence="2">CHK181-108</strain>
    </source>
</reference>
<evidence type="ECO:0008006" key="4">
    <source>
        <dbReference type="Google" id="ProtNLM"/>
    </source>
</evidence>
<name>A0A9D1H205_9FIRM</name>
<comment type="caution">
    <text evidence="2">The sequence shown here is derived from an EMBL/GenBank/DDBJ whole genome shotgun (WGS) entry which is preliminary data.</text>
</comment>
<gene>
    <name evidence="2" type="ORF">IAA60_01845</name>
</gene>
<accession>A0A9D1H205</accession>
<dbReference type="AlphaFoldDB" id="A0A9D1H205"/>
<evidence type="ECO:0000256" key="1">
    <source>
        <dbReference type="SAM" id="Phobius"/>
    </source>
</evidence>
<sequence>MNKEEALKFLRNKNNLMIIGVIIIGIIFMTAFQGSDGGREEKTEAVQTEDTERRLEEILSAIEGAGRVDVMITYRDAGEKSIAYEKRESGTGYDEKAVMADGSPLIVRETEPSVMGVIVTADGADSIAVKKALTEAVAAALGAEPHRICIYKRE</sequence>
<protein>
    <recommendedName>
        <fullName evidence="4">Stage III sporulation protein AG</fullName>
    </recommendedName>
</protein>
<keyword evidence="1" id="KW-1133">Transmembrane helix</keyword>
<evidence type="ECO:0000313" key="2">
    <source>
        <dbReference type="EMBL" id="HIT84626.1"/>
    </source>
</evidence>
<organism evidence="2 3">
    <name type="scientific">Candidatus Ornithomonoglobus intestinigallinarum</name>
    <dbReference type="NCBI Taxonomy" id="2840894"/>
    <lineage>
        <taxon>Bacteria</taxon>
        <taxon>Bacillati</taxon>
        <taxon>Bacillota</taxon>
        <taxon>Clostridia</taxon>
        <taxon>Candidatus Ornithomonoglobus</taxon>
    </lineage>
</organism>
<dbReference type="EMBL" id="DVLU01000015">
    <property type="protein sequence ID" value="HIT84626.1"/>
    <property type="molecule type" value="Genomic_DNA"/>
</dbReference>
<dbReference type="Proteomes" id="UP000824165">
    <property type="component" value="Unassembled WGS sequence"/>
</dbReference>
<keyword evidence="1" id="KW-0472">Membrane</keyword>
<feature type="transmembrane region" description="Helical" evidence="1">
    <location>
        <begin position="15"/>
        <end position="32"/>
    </location>
</feature>
<reference evidence="2" key="2">
    <citation type="journal article" date="2021" name="PeerJ">
        <title>Extensive microbial diversity within the chicken gut microbiome revealed by metagenomics and culture.</title>
        <authorList>
            <person name="Gilroy R."/>
            <person name="Ravi A."/>
            <person name="Getino M."/>
            <person name="Pursley I."/>
            <person name="Horton D.L."/>
            <person name="Alikhan N.F."/>
            <person name="Baker D."/>
            <person name="Gharbi K."/>
            <person name="Hall N."/>
            <person name="Watson M."/>
            <person name="Adriaenssens E.M."/>
            <person name="Foster-Nyarko E."/>
            <person name="Jarju S."/>
            <person name="Secka A."/>
            <person name="Antonio M."/>
            <person name="Oren A."/>
            <person name="Chaudhuri R.R."/>
            <person name="La Ragione R."/>
            <person name="Hildebrand F."/>
            <person name="Pallen M.J."/>
        </authorList>
    </citation>
    <scope>NUCLEOTIDE SEQUENCE</scope>
    <source>
        <strain evidence="2">CHK181-108</strain>
    </source>
</reference>
<evidence type="ECO:0000313" key="3">
    <source>
        <dbReference type="Proteomes" id="UP000824165"/>
    </source>
</evidence>